<accession>A0ABW0Q9R4</accession>
<dbReference type="InterPro" id="IPR029058">
    <property type="entry name" value="AB_hydrolase_fold"/>
</dbReference>
<name>A0ABW0Q9R4_9BURK</name>
<evidence type="ECO:0000313" key="2">
    <source>
        <dbReference type="EMBL" id="MFC5521616.1"/>
    </source>
</evidence>
<dbReference type="InterPro" id="IPR050266">
    <property type="entry name" value="AB_hydrolase_sf"/>
</dbReference>
<evidence type="ECO:0000313" key="3">
    <source>
        <dbReference type="Proteomes" id="UP001596084"/>
    </source>
</evidence>
<dbReference type="PANTHER" id="PTHR43798">
    <property type="entry name" value="MONOACYLGLYCEROL LIPASE"/>
    <property type="match status" value="1"/>
</dbReference>
<dbReference type="EMBL" id="JBHSMX010000018">
    <property type="protein sequence ID" value="MFC5521616.1"/>
    <property type="molecule type" value="Genomic_DNA"/>
</dbReference>
<comment type="caution">
    <text evidence="2">The sequence shown here is derived from an EMBL/GenBank/DDBJ whole genome shotgun (WGS) entry which is preliminary data.</text>
</comment>
<evidence type="ECO:0000259" key="1">
    <source>
        <dbReference type="Pfam" id="PF12697"/>
    </source>
</evidence>
<keyword evidence="2" id="KW-0378">Hydrolase</keyword>
<dbReference type="GO" id="GO:0016787">
    <property type="term" value="F:hydrolase activity"/>
    <property type="evidence" value="ECO:0007669"/>
    <property type="project" value="UniProtKB-KW"/>
</dbReference>
<sequence length="268" mass="29307">MSLIDIEGCALEVRQLAGSAHLAPLVFLHEGLGSVSLWTQRGLDWPQAVCTATGRAGVVYSRQGYGQSDPVPNVRGEPVEHDGRRSGRLRPDYMHREAWEVLPALLQALQIERPVLLGHSDGATIALLHASRFPVAACIAMAPHVLVEDISVQSIAQAKLAFESGDLRDRLARYHADVDGAFWQWNEVWLSPAFRGFDIRPDCARILAPLLLIQGLDDEYGSLLQLDEIALAAPHAQQLRLAACGHSPQRDQPEKTVEAITGFLHTAA</sequence>
<dbReference type="SUPFAM" id="SSF53474">
    <property type="entry name" value="alpha/beta-Hydrolases"/>
    <property type="match status" value="1"/>
</dbReference>
<dbReference type="Pfam" id="PF12697">
    <property type="entry name" value="Abhydrolase_6"/>
    <property type="match status" value="1"/>
</dbReference>
<proteinExistence type="predicted"/>
<dbReference type="RefSeq" id="WP_068834256.1">
    <property type="nucleotide sequence ID" value="NZ_JBHSMX010000018.1"/>
</dbReference>
<dbReference type="PANTHER" id="PTHR43798:SF33">
    <property type="entry name" value="HYDROLASE, PUTATIVE (AFU_ORTHOLOGUE AFUA_2G14860)-RELATED"/>
    <property type="match status" value="1"/>
</dbReference>
<gene>
    <name evidence="2" type="ORF">ACFPP7_11915</name>
</gene>
<keyword evidence="3" id="KW-1185">Reference proteome</keyword>
<organism evidence="2 3">
    <name type="scientific">Polaromonas jejuensis</name>
    <dbReference type="NCBI Taxonomy" id="457502"/>
    <lineage>
        <taxon>Bacteria</taxon>
        <taxon>Pseudomonadati</taxon>
        <taxon>Pseudomonadota</taxon>
        <taxon>Betaproteobacteria</taxon>
        <taxon>Burkholderiales</taxon>
        <taxon>Comamonadaceae</taxon>
        <taxon>Polaromonas</taxon>
    </lineage>
</organism>
<reference evidence="3" key="1">
    <citation type="journal article" date="2019" name="Int. J. Syst. Evol. Microbiol.">
        <title>The Global Catalogue of Microorganisms (GCM) 10K type strain sequencing project: providing services to taxonomists for standard genome sequencing and annotation.</title>
        <authorList>
            <consortium name="The Broad Institute Genomics Platform"/>
            <consortium name="The Broad Institute Genome Sequencing Center for Infectious Disease"/>
            <person name="Wu L."/>
            <person name="Ma J."/>
        </authorList>
    </citation>
    <scope>NUCLEOTIDE SEQUENCE [LARGE SCALE GENOMIC DNA]</scope>
    <source>
        <strain evidence="3">CGMCC 4.7277</strain>
    </source>
</reference>
<dbReference type="InterPro" id="IPR000073">
    <property type="entry name" value="AB_hydrolase_1"/>
</dbReference>
<protein>
    <submittedName>
        <fullName evidence="2">Alpha/beta fold hydrolase</fullName>
    </submittedName>
</protein>
<dbReference type="Proteomes" id="UP001596084">
    <property type="component" value="Unassembled WGS sequence"/>
</dbReference>
<dbReference type="Gene3D" id="3.40.50.1820">
    <property type="entry name" value="alpha/beta hydrolase"/>
    <property type="match status" value="1"/>
</dbReference>
<feature type="domain" description="AB hydrolase-1" evidence="1">
    <location>
        <begin position="25"/>
        <end position="259"/>
    </location>
</feature>